<evidence type="ECO:0000256" key="8">
    <source>
        <dbReference type="ARBA" id="ARBA00022723"/>
    </source>
</evidence>
<dbReference type="GO" id="GO:0046872">
    <property type="term" value="F:metal ion binding"/>
    <property type="evidence" value="ECO:0007669"/>
    <property type="project" value="UniProtKB-KW"/>
</dbReference>
<comment type="pathway">
    <text evidence="4 15">Carbohydrate degradation; glycolysis; D-glyceraldehyde 3-phosphate and glycerone phosphate from D-glucose: step 3/4.</text>
</comment>
<protein>
    <recommendedName>
        <fullName evidence="15">ATP-dependent 6-phosphofructokinase</fullName>
        <shortName evidence="15">ATP-PFK</shortName>
        <shortName evidence="15">Phosphofructokinase</shortName>
        <ecNumber evidence="15">2.7.1.11</ecNumber>
    </recommendedName>
    <alternativeName>
        <fullName evidence="15">Phosphohexokinase</fullName>
    </alternativeName>
</protein>
<feature type="binding site" description="in other chain" evidence="15">
    <location>
        <begin position="251"/>
        <end position="254"/>
    </location>
    <ligand>
        <name>substrate</name>
        <note>ligand shared between dimeric partners</note>
    </ligand>
</feature>
<dbReference type="GO" id="GO:0005524">
    <property type="term" value="F:ATP binding"/>
    <property type="evidence" value="ECO:0007669"/>
    <property type="project" value="UniProtKB-UniRule"/>
</dbReference>
<comment type="similarity">
    <text evidence="15">Belongs to the phosphofructokinase type A (PFKA) family. ATP-dependent PFK group I subfamily. Prokaryotic clade 'B1' sub-subfamily.</text>
</comment>
<feature type="binding site" description="in other chain" evidence="15">
    <location>
        <begin position="170"/>
        <end position="172"/>
    </location>
    <ligand>
        <name>substrate</name>
        <note>ligand shared between dimeric partners</note>
    </ligand>
</feature>
<keyword evidence="6 15" id="KW-0021">Allosteric enzyme</keyword>
<feature type="binding site" description="in other chain" evidence="15">
    <location>
        <position position="223"/>
    </location>
    <ligand>
        <name>substrate</name>
        <note>ligand shared between dimeric partners</note>
    </ligand>
</feature>
<dbReference type="Proteomes" id="UP000824090">
    <property type="component" value="Unassembled WGS sequence"/>
</dbReference>
<dbReference type="SUPFAM" id="SSF53784">
    <property type="entry name" value="Phosphofructokinase"/>
    <property type="match status" value="1"/>
</dbReference>
<dbReference type="NCBIfam" id="TIGR02482">
    <property type="entry name" value="PFKA_ATP"/>
    <property type="match status" value="1"/>
</dbReference>
<sequence>MKKKIGILTSGGDAPGMNAAIRAAVRTGIFMGAEVYGIKSGYEGLIDGNIEPMTASSVSDILHRGGTILRTARSERFMTSEGRQKAAEVLRERGIEDLVIIGGDGSLNGGMKLSELGINVMGIPGTIDNDMAYTERTIGFDTAVNTALSAISNVRDTSSSHERTTIIEVMGRNCGDIAVWAGTTSGAESILIPEVPVDIENVCRKVTQGRKRGKLHNIIVKAEGVRLDSGVLAKHIMERTGMETKIVVLGHVQRGGSPTAVDRMLASSTAFKAVELIADGSERNQAVGMVKGEIVSIPLEKALKAKKTMDMRCVKMAEILSI</sequence>
<feature type="binding site" description="in other chain" evidence="15">
    <location>
        <position position="212"/>
    </location>
    <ligand>
        <name>ADP</name>
        <dbReference type="ChEBI" id="CHEBI:456216"/>
        <note>allosteric activator; ligand shared between dimeric partners</note>
    </ligand>
</feature>
<dbReference type="PRINTS" id="PR00476">
    <property type="entry name" value="PHFRCTKINASE"/>
</dbReference>
<keyword evidence="11 15" id="KW-0067">ATP-binding</keyword>
<evidence type="ECO:0000256" key="10">
    <source>
        <dbReference type="ARBA" id="ARBA00022777"/>
    </source>
</evidence>
<dbReference type="GO" id="GO:0005945">
    <property type="term" value="C:6-phosphofructokinase complex"/>
    <property type="evidence" value="ECO:0007669"/>
    <property type="project" value="TreeGrafter"/>
</dbReference>
<dbReference type="HAMAP" id="MF_00339">
    <property type="entry name" value="Phosphofructokinase_I_B1"/>
    <property type="match status" value="1"/>
</dbReference>
<keyword evidence="13 15" id="KW-0324">Glycolysis</keyword>
<feature type="binding site" evidence="15">
    <location>
        <position position="245"/>
    </location>
    <ligand>
        <name>substrate</name>
        <note>ligand shared between dimeric partners</note>
    </ligand>
</feature>
<feature type="binding site" evidence="15">
    <location>
        <begin position="103"/>
        <end position="106"/>
    </location>
    <ligand>
        <name>ATP</name>
        <dbReference type="ChEBI" id="CHEBI:30616"/>
    </ligand>
</feature>
<evidence type="ECO:0000256" key="3">
    <source>
        <dbReference type="ARBA" id="ARBA00004496"/>
    </source>
</evidence>
<dbReference type="GO" id="GO:0006002">
    <property type="term" value="P:fructose 6-phosphate metabolic process"/>
    <property type="evidence" value="ECO:0007669"/>
    <property type="project" value="UniProtKB-UniRule"/>
</dbReference>
<evidence type="ECO:0000256" key="12">
    <source>
        <dbReference type="ARBA" id="ARBA00022842"/>
    </source>
</evidence>
<reference evidence="17" key="1">
    <citation type="submission" date="2020-10" db="EMBL/GenBank/DDBJ databases">
        <authorList>
            <person name="Gilroy R."/>
        </authorList>
    </citation>
    <scope>NUCLEOTIDE SEQUENCE</scope>
    <source>
        <strain evidence="17">ChiHcec3-6078</strain>
    </source>
</reference>
<dbReference type="EMBL" id="DVMP01000086">
    <property type="protein sequence ID" value="HIU25764.1"/>
    <property type="molecule type" value="Genomic_DNA"/>
</dbReference>
<dbReference type="PANTHER" id="PTHR13697">
    <property type="entry name" value="PHOSPHOFRUCTOKINASE"/>
    <property type="match status" value="1"/>
</dbReference>
<evidence type="ECO:0000259" key="16">
    <source>
        <dbReference type="Pfam" id="PF00365"/>
    </source>
</evidence>
<keyword evidence="5 15" id="KW-0963">Cytoplasm</keyword>
<dbReference type="Gene3D" id="3.40.50.460">
    <property type="entry name" value="Phosphofructokinase domain"/>
    <property type="match status" value="1"/>
</dbReference>
<feature type="binding site" description="in other chain" evidence="15">
    <location>
        <begin position="186"/>
        <end position="188"/>
    </location>
    <ligand>
        <name>ADP</name>
        <dbReference type="ChEBI" id="CHEBI:456216"/>
        <note>allosteric activator; ligand shared between dimeric partners</note>
    </ligand>
</feature>
<evidence type="ECO:0000313" key="17">
    <source>
        <dbReference type="EMBL" id="HIU25764.1"/>
    </source>
</evidence>
<feature type="binding site" description="in other chain" evidence="15">
    <location>
        <position position="155"/>
    </location>
    <ligand>
        <name>ADP</name>
        <dbReference type="ChEBI" id="CHEBI:456216"/>
        <note>allosteric activator; ligand shared between dimeric partners</note>
    </ligand>
</feature>
<feature type="binding site" evidence="15">
    <location>
        <position position="12"/>
    </location>
    <ligand>
        <name>ATP</name>
        <dbReference type="ChEBI" id="CHEBI:30616"/>
    </ligand>
</feature>
<dbReference type="FunFam" id="3.40.50.460:FF:000002">
    <property type="entry name" value="ATP-dependent 6-phosphofructokinase"/>
    <property type="match status" value="1"/>
</dbReference>
<dbReference type="GO" id="GO:0061621">
    <property type="term" value="P:canonical glycolysis"/>
    <property type="evidence" value="ECO:0007669"/>
    <property type="project" value="TreeGrafter"/>
</dbReference>
<evidence type="ECO:0000256" key="5">
    <source>
        <dbReference type="ARBA" id="ARBA00022490"/>
    </source>
</evidence>
<dbReference type="EC" id="2.7.1.11" evidence="15"/>
<dbReference type="GO" id="GO:0003872">
    <property type="term" value="F:6-phosphofructokinase activity"/>
    <property type="evidence" value="ECO:0007669"/>
    <property type="project" value="UniProtKB-UniRule"/>
</dbReference>
<accession>A0A9D1L5K8</accession>
<feature type="binding site" evidence="15">
    <location>
        <begin position="22"/>
        <end position="26"/>
    </location>
    <ligand>
        <name>ADP</name>
        <dbReference type="ChEBI" id="CHEBI:456216"/>
        <note>allosteric activator; ligand shared between dimeric partners</note>
    </ligand>
</feature>
<dbReference type="PANTHER" id="PTHR13697:SF4">
    <property type="entry name" value="ATP-DEPENDENT 6-PHOSPHOFRUCTOKINASE"/>
    <property type="match status" value="1"/>
</dbReference>
<comment type="cofactor">
    <cofactor evidence="1 15">
        <name>Mg(2+)</name>
        <dbReference type="ChEBI" id="CHEBI:18420"/>
    </cofactor>
</comment>
<dbReference type="AlphaFoldDB" id="A0A9D1L5K8"/>
<proteinExistence type="inferred from homology"/>
<evidence type="ECO:0000256" key="14">
    <source>
        <dbReference type="ARBA" id="ARBA00048070"/>
    </source>
</evidence>
<dbReference type="Gene3D" id="3.40.50.450">
    <property type="match status" value="1"/>
</dbReference>
<evidence type="ECO:0000256" key="6">
    <source>
        <dbReference type="ARBA" id="ARBA00022533"/>
    </source>
</evidence>
<dbReference type="InterPro" id="IPR000023">
    <property type="entry name" value="Phosphofructokinase_dom"/>
</dbReference>
<dbReference type="PROSITE" id="PS00433">
    <property type="entry name" value="PHOSPHOFRUCTOKINASE"/>
    <property type="match status" value="1"/>
</dbReference>
<dbReference type="InterPro" id="IPR022953">
    <property type="entry name" value="ATP_PFK"/>
</dbReference>
<feature type="binding site" description="in other chain" evidence="15">
    <location>
        <begin position="126"/>
        <end position="128"/>
    </location>
    <ligand>
        <name>substrate</name>
        <note>ligand shared between dimeric partners</note>
    </ligand>
</feature>
<dbReference type="InterPro" id="IPR015912">
    <property type="entry name" value="Phosphofructokinase_CS"/>
</dbReference>
<keyword evidence="10 15" id="KW-0418">Kinase</keyword>
<evidence type="ECO:0000256" key="1">
    <source>
        <dbReference type="ARBA" id="ARBA00001946"/>
    </source>
</evidence>
<name>A0A9D1L5K8_9FIRM</name>
<gene>
    <name evidence="15 17" type="primary">pfkA</name>
    <name evidence="17" type="ORF">IAC50_04650</name>
</gene>
<comment type="caution">
    <text evidence="17">The sequence shown here is derived from an EMBL/GenBank/DDBJ whole genome shotgun (WGS) entry which is preliminary data.</text>
</comment>
<evidence type="ECO:0000256" key="11">
    <source>
        <dbReference type="ARBA" id="ARBA00022840"/>
    </source>
</evidence>
<comment type="subunit">
    <text evidence="15">Homotetramer.</text>
</comment>
<dbReference type="InterPro" id="IPR012003">
    <property type="entry name" value="ATP_PFK_prok-type"/>
</dbReference>
<evidence type="ECO:0000256" key="9">
    <source>
        <dbReference type="ARBA" id="ARBA00022741"/>
    </source>
</evidence>
<comment type="activity regulation">
    <text evidence="15">Allosterically activated by ADP and other diphosphonucleosides, and allosterically inhibited by phosphoenolpyruvate.</text>
</comment>
<dbReference type="GO" id="GO:0016208">
    <property type="term" value="F:AMP binding"/>
    <property type="evidence" value="ECO:0007669"/>
    <property type="project" value="TreeGrafter"/>
</dbReference>
<keyword evidence="8 15" id="KW-0479">Metal-binding</keyword>
<reference evidence="17" key="2">
    <citation type="journal article" date="2021" name="PeerJ">
        <title>Extensive microbial diversity within the chicken gut microbiome revealed by metagenomics and culture.</title>
        <authorList>
            <person name="Gilroy R."/>
            <person name="Ravi A."/>
            <person name="Getino M."/>
            <person name="Pursley I."/>
            <person name="Horton D.L."/>
            <person name="Alikhan N.F."/>
            <person name="Baker D."/>
            <person name="Gharbi K."/>
            <person name="Hall N."/>
            <person name="Watson M."/>
            <person name="Adriaenssens E.M."/>
            <person name="Foster-Nyarko E."/>
            <person name="Jarju S."/>
            <person name="Secka A."/>
            <person name="Antonio M."/>
            <person name="Oren A."/>
            <person name="Chaudhuri R.R."/>
            <person name="La Ragione R."/>
            <person name="Hildebrand F."/>
            <person name="Pallen M.J."/>
        </authorList>
    </citation>
    <scope>NUCLEOTIDE SEQUENCE</scope>
    <source>
        <strain evidence="17">ChiHcec3-6078</strain>
    </source>
</reference>
<organism evidence="17 18">
    <name type="scientific">Candidatus Allocopromorpha excrementigallinarum</name>
    <dbReference type="NCBI Taxonomy" id="2840742"/>
    <lineage>
        <taxon>Bacteria</taxon>
        <taxon>Bacillati</taxon>
        <taxon>Bacillota</taxon>
        <taxon>Clostridia</taxon>
        <taxon>Eubacteriales</taxon>
        <taxon>Eubacteriaceae</taxon>
        <taxon>Eubacteriaceae incertae sedis</taxon>
        <taxon>Candidatus Allocopromorpha</taxon>
    </lineage>
</organism>
<comment type="catalytic activity">
    <reaction evidence="14 15">
        <text>beta-D-fructose 6-phosphate + ATP = beta-D-fructose 1,6-bisphosphate + ADP + H(+)</text>
        <dbReference type="Rhea" id="RHEA:16109"/>
        <dbReference type="ChEBI" id="CHEBI:15378"/>
        <dbReference type="ChEBI" id="CHEBI:30616"/>
        <dbReference type="ChEBI" id="CHEBI:32966"/>
        <dbReference type="ChEBI" id="CHEBI:57634"/>
        <dbReference type="ChEBI" id="CHEBI:456216"/>
        <dbReference type="EC" id="2.7.1.11"/>
    </reaction>
</comment>
<feature type="binding site" description="in other chain" evidence="15">
    <location>
        <begin position="214"/>
        <end position="216"/>
    </location>
    <ligand>
        <name>ADP</name>
        <dbReference type="ChEBI" id="CHEBI:456216"/>
        <note>allosteric activator; ligand shared between dimeric partners</note>
    </ligand>
</feature>
<comment type="caution">
    <text evidence="15">Lacks conserved residue(s) required for the propagation of feature annotation.</text>
</comment>
<evidence type="ECO:0000256" key="4">
    <source>
        <dbReference type="ARBA" id="ARBA00004679"/>
    </source>
</evidence>
<keyword evidence="9 15" id="KW-0547">Nucleotide-binding</keyword>
<comment type="subcellular location">
    <subcellularLocation>
        <location evidence="3 15">Cytoplasm</location>
    </subcellularLocation>
</comment>
<dbReference type="InterPro" id="IPR012828">
    <property type="entry name" value="PFKA_ATP_prok"/>
</dbReference>
<dbReference type="GO" id="GO:0048029">
    <property type="term" value="F:monosaccharide binding"/>
    <property type="evidence" value="ECO:0007669"/>
    <property type="project" value="TreeGrafter"/>
</dbReference>
<dbReference type="FunFam" id="3.40.50.450:FF:000001">
    <property type="entry name" value="ATP-dependent 6-phosphofructokinase"/>
    <property type="match status" value="1"/>
</dbReference>
<feature type="binding site" evidence="15">
    <location>
        <begin position="73"/>
        <end position="74"/>
    </location>
    <ligand>
        <name>ATP</name>
        <dbReference type="ChEBI" id="CHEBI:30616"/>
    </ligand>
</feature>
<evidence type="ECO:0000256" key="15">
    <source>
        <dbReference type="HAMAP-Rule" id="MF_00339"/>
    </source>
</evidence>
<dbReference type="GO" id="GO:0030388">
    <property type="term" value="P:fructose 1,6-bisphosphate metabolic process"/>
    <property type="evidence" value="ECO:0007669"/>
    <property type="project" value="TreeGrafter"/>
</dbReference>
<evidence type="ECO:0000313" key="18">
    <source>
        <dbReference type="Proteomes" id="UP000824090"/>
    </source>
</evidence>
<dbReference type="NCBIfam" id="NF002872">
    <property type="entry name" value="PRK03202.1"/>
    <property type="match status" value="1"/>
</dbReference>
<keyword evidence="7 15" id="KW-0808">Transferase</keyword>
<evidence type="ECO:0000256" key="2">
    <source>
        <dbReference type="ARBA" id="ARBA00002659"/>
    </source>
</evidence>
<feature type="binding site" evidence="15">
    <location>
        <position position="163"/>
    </location>
    <ligand>
        <name>substrate</name>
        <note>ligand shared between dimeric partners</note>
    </ligand>
</feature>
<dbReference type="Pfam" id="PF00365">
    <property type="entry name" value="PFK"/>
    <property type="match status" value="1"/>
</dbReference>
<evidence type="ECO:0000256" key="7">
    <source>
        <dbReference type="ARBA" id="ARBA00022679"/>
    </source>
</evidence>
<feature type="domain" description="Phosphofructokinase" evidence="16">
    <location>
        <begin position="4"/>
        <end position="277"/>
    </location>
</feature>
<keyword evidence="12 15" id="KW-0460">Magnesium</keyword>
<dbReference type="GO" id="GO:0070095">
    <property type="term" value="F:fructose-6-phosphate binding"/>
    <property type="evidence" value="ECO:0007669"/>
    <property type="project" value="TreeGrafter"/>
</dbReference>
<comment type="function">
    <text evidence="2 15">Catalyzes the phosphorylation of D-fructose 6-phosphate to fructose 1,6-bisphosphate by ATP, the first committing step of glycolysis.</text>
</comment>
<dbReference type="InterPro" id="IPR035966">
    <property type="entry name" value="PKF_sf"/>
</dbReference>
<dbReference type="GO" id="GO:0042802">
    <property type="term" value="F:identical protein binding"/>
    <property type="evidence" value="ECO:0007669"/>
    <property type="project" value="TreeGrafter"/>
</dbReference>
<evidence type="ECO:0000256" key="13">
    <source>
        <dbReference type="ARBA" id="ARBA00023152"/>
    </source>
</evidence>
<feature type="active site" description="Proton acceptor" evidence="15">
    <location>
        <position position="128"/>
    </location>
</feature>
<feature type="binding site" evidence="15">
    <location>
        <position position="104"/>
    </location>
    <ligand>
        <name>Mg(2+)</name>
        <dbReference type="ChEBI" id="CHEBI:18420"/>
        <note>catalytic</note>
    </ligand>
</feature>
<dbReference type="PIRSF" id="PIRSF000532">
    <property type="entry name" value="ATP_PFK_prok"/>
    <property type="match status" value="1"/>
</dbReference>